<dbReference type="Gene3D" id="2.60.40.10">
    <property type="entry name" value="Immunoglobulins"/>
    <property type="match status" value="2"/>
</dbReference>
<dbReference type="InterPro" id="IPR036179">
    <property type="entry name" value="Ig-like_dom_sf"/>
</dbReference>
<dbReference type="GO" id="GO:0009897">
    <property type="term" value="C:external side of plasma membrane"/>
    <property type="evidence" value="ECO:0007669"/>
    <property type="project" value="TreeGrafter"/>
</dbReference>
<evidence type="ECO:0000259" key="11">
    <source>
        <dbReference type="PROSITE" id="PS50835"/>
    </source>
</evidence>
<protein>
    <recommendedName>
        <fullName evidence="11">Ig-like domain-containing protein</fullName>
    </recommendedName>
</protein>
<dbReference type="GO" id="GO:0042102">
    <property type="term" value="P:positive regulation of T cell proliferation"/>
    <property type="evidence" value="ECO:0007669"/>
    <property type="project" value="TreeGrafter"/>
</dbReference>
<organism evidence="12 13">
    <name type="scientific">Maylandia zebra</name>
    <name type="common">zebra mbuna</name>
    <dbReference type="NCBI Taxonomy" id="106582"/>
    <lineage>
        <taxon>Eukaryota</taxon>
        <taxon>Metazoa</taxon>
        <taxon>Chordata</taxon>
        <taxon>Craniata</taxon>
        <taxon>Vertebrata</taxon>
        <taxon>Euteleostomi</taxon>
        <taxon>Actinopterygii</taxon>
        <taxon>Neopterygii</taxon>
        <taxon>Teleostei</taxon>
        <taxon>Neoteleostei</taxon>
        <taxon>Acanthomorphata</taxon>
        <taxon>Ovalentaria</taxon>
        <taxon>Cichlomorphae</taxon>
        <taxon>Cichliformes</taxon>
        <taxon>Cichlidae</taxon>
        <taxon>African cichlids</taxon>
        <taxon>Pseudocrenilabrinae</taxon>
        <taxon>Haplochromini</taxon>
        <taxon>Maylandia</taxon>
        <taxon>Maylandia zebra complex</taxon>
    </lineage>
</organism>
<keyword evidence="6" id="KW-0472">Membrane</keyword>
<evidence type="ECO:0000313" key="13">
    <source>
        <dbReference type="Proteomes" id="UP000265160"/>
    </source>
</evidence>
<dbReference type="Proteomes" id="UP000265160">
    <property type="component" value="LG3"/>
</dbReference>
<dbReference type="Ensembl" id="ENSMZET00005013148.1">
    <property type="protein sequence ID" value="ENSMZEP00005012704.1"/>
    <property type="gene ID" value="ENSMZEG00005009531.1"/>
</dbReference>
<feature type="domain" description="Ig-like" evidence="11">
    <location>
        <begin position="208"/>
        <end position="315"/>
    </location>
</feature>
<keyword evidence="8" id="KW-0675">Receptor</keyword>
<feature type="domain" description="Ig-like" evidence="11">
    <location>
        <begin position="18"/>
        <end position="140"/>
    </location>
</feature>
<dbReference type="SMART" id="SM00409">
    <property type="entry name" value="IG"/>
    <property type="match status" value="2"/>
</dbReference>
<name>A0A3P9BS19_9CICH</name>
<evidence type="ECO:0000256" key="9">
    <source>
        <dbReference type="ARBA" id="ARBA00023180"/>
    </source>
</evidence>
<dbReference type="InterPro" id="IPR051713">
    <property type="entry name" value="T-cell_Activation_Regulation"/>
</dbReference>
<evidence type="ECO:0000256" key="3">
    <source>
        <dbReference type="ARBA" id="ARBA00022692"/>
    </source>
</evidence>
<keyword evidence="2" id="KW-1003">Cell membrane</keyword>
<keyword evidence="7" id="KW-1015">Disulfide bond</keyword>
<evidence type="ECO:0000256" key="2">
    <source>
        <dbReference type="ARBA" id="ARBA00022475"/>
    </source>
</evidence>
<dbReference type="PANTHER" id="PTHR25466:SF14">
    <property type="entry name" value="BUTYROPHILIN SUBFAMILY 2 MEMBER A2-LIKE-RELATED"/>
    <property type="match status" value="1"/>
</dbReference>
<keyword evidence="4" id="KW-0732">Signal</keyword>
<keyword evidence="13" id="KW-1185">Reference proteome</keyword>
<dbReference type="Pfam" id="PF07686">
    <property type="entry name" value="V-set"/>
    <property type="match status" value="2"/>
</dbReference>
<keyword evidence="9" id="KW-0325">Glycoprotein</keyword>
<reference evidence="12 13" key="1">
    <citation type="journal article" date="2014" name="Nature">
        <title>The genomic substrate for adaptive radiation in African cichlid fish.</title>
        <authorList>
            <person name="Brawand D."/>
            <person name="Wagner C.E."/>
            <person name="Li Y.I."/>
            <person name="Malinsky M."/>
            <person name="Keller I."/>
            <person name="Fan S."/>
            <person name="Simakov O."/>
            <person name="Ng A.Y."/>
            <person name="Lim Z.W."/>
            <person name="Bezault E."/>
            <person name="Turner-Maier J."/>
            <person name="Johnson J."/>
            <person name="Alcazar R."/>
            <person name="Noh H.J."/>
            <person name="Russell P."/>
            <person name="Aken B."/>
            <person name="Alfoldi J."/>
            <person name="Amemiya C."/>
            <person name="Azzouzi N."/>
            <person name="Baroiller J.F."/>
            <person name="Barloy-Hubler F."/>
            <person name="Berlin A."/>
            <person name="Bloomquist R."/>
            <person name="Carleton K.L."/>
            <person name="Conte M.A."/>
            <person name="D'Cotta H."/>
            <person name="Eshel O."/>
            <person name="Gaffney L."/>
            <person name="Galibert F."/>
            <person name="Gante H.F."/>
            <person name="Gnerre S."/>
            <person name="Greuter L."/>
            <person name="Guyon R."/>
            <person name="Haddad N.S."/>
            <person name="Haerty W."/>
            <person name="Harris R.M."/>
            <person name="Hofmann H.A."/>
            <person name="Hourlier T."/>
            <person name="Hulata G."/>
            <person name="Jaffe D.B."/>
            <person name="Lara M."/>
            <person name="Lee A.P."/>
            <person name="MacCallum I."/>
            <person name="Mwaiko S."/>
            <person name="Nikaido M."/>
            <person name="Nishihara H."/>
            <person name="Ozouf-Costaz C."/>
            <person name="Penman D.J."/>
            <person name="Przybylski D."/>
            <person name="Rakotomanga M."/>
            <person name="Renn S.C.P."/>
            <person name="Ribeiro F.J."/>
            <person name="Ron M."/>
            <person name="Salzburger W."/>
            <person name="Sanchez-Pulido L."/>
            <person name="Santos M.E."/>
            <person name="Searle S."/>
            <person name="Sharpe T."/>
            <person name="Swofford R."/>
            <person name="Tan F.J."/>
            <person name="Williams L."/>
            <person name="Young S."/>
            <person name="Yin S."/>
            <person name="Okada N."/>
            <person name="Kocher T.D."/>
            <person name="Miska E.A."/>
            <person name="Lander E.S."/>
            <person name="Venkatesh B."/>
            <person name="Fernald R.D."/>
            <person name="Meyer A."/>
            <person name="Ponting C.P."/>
            <person name="Streelman J.T."/>
            <person name="Lindblad-Toh K."/>
            <person name="Seehausen O."/>
            <person name="Di Palma F."/>
        </authorList>
    </citation>
    <scope>NUCLEOTIDE SEQUENCE</scope>
</reference>
<dbReference type="GO" id="GO:0006955">
    <property type="term" value="P:immune response"/>
    <property type="evidence" value="ECO:0007669"/>
    <property type="project" value="TreeGrafter"/>
</dbReference>
<reference evidence="12" key="3">
    <citation type="submission" date="2025-09" db="UniProtKB">
        <authorList>
            <consortium name="Ensembl"/>
        </authorList>
    </citation>
    <scope>IDENTIFICATION</scope>
</reference>
<dbReference type="GO" id="GO:0071222">
    <property type="term" value="P:cellular response to lipopolysaccharide"/>
    <property type="evidence" value="ECO:0007669"/>
    <property type="project" value="TreeGrafter"/>
</dbReference>
<dbReference type="InterPro" id="IPR003599">
    <property type="entry name" value="Ig_sub"/>
</dbReference>
<dbReference type="GO" id="GO:0007166">
    <property type="term" value="P:cell surface receptor signaling pathway"/>
    <property type="evidence" value="ECO:0007669"/>
    <property type="project" value="TreeGrafter"/>
</dbReference>
<sequence length="379" mass="41973">MRGRSLSCCPVRYQLMFPGDTDVCACFAFFLSVPQSEEVEEGQQKSVLLSFKTTANLPRDVTVQWTRSDSNMEVHVFESGNNQPDEQDQGYRGRTEMNEDPLRTGDLSLTLKPLHLTDRGVYTCTVYNKDGKKLLQKVVTLRVKGECNSCLSTAKIQHENNRSECNSCLSTVTENRMKSCWLHSRGDDGGSTSLMSVSLFFAFFFSVPHTEVVGLTQEKESVDLPFKTTADLPHDVTVEWTDPKHRMVHVYESGKDQPDKQNPGYRGRTEMKEDPLRTKDLSLTLKYPIVMDSGVYTCTVYNKDGDMLQKAVTLSVTGECNSCLSTVGISDLVTQQRTGWSINLTHVCLCSCSPLSSMDGDSGGDTKGGVCAAALSNPT</sequence>
<reference evidence="12" key="2">
    <citation type="submission" date="2025-08" db="UniProtKB">
        <authorList>
            <consortium name="Ensembl"/>
        </authorList>
    </citation>
    <scope>IDENTIFICATION</scope>
</reference>
<evidence type="ECO:0000256" key="4">
    <source>
        <dbReference type="ARBA" id="ARBA00022729"/>
    </source>
</evidence>
<evidence type="ECO:0000256" key="1">
    <source>
        <dbReference type="ARBA" id="ARBA00004251"/>
    </source>
</evidence>
<evidence type="ECO:0000256" key="7">
    <source>
        <dbReference type="ARBA" id="ARBA00023157"/>
    </source>
</evidence>
<dbReference type="InterPro" id="IPR013783">
    <property type="entry name" value="Ig-like_fold"/>
</dbReference>
<accession>A0A3P9BS19</accession>
<dbReference type="GO" id="GO:0031295">
    <property type="term" value="P:T cell costimulation"/>
    <property type="evidence" value="ECO:0007669"/>
    <property type="project" value="TreeGrafter"/>
</dbReference>
<keyword evidence="5" id="KW-1133">Transmembrane helix</keyword>
<dbReference type="GeneTree" id="ENSGT00940000168410"/>
<dbReference type="InterPro" id="IPR013106">
    <property type="entry name" value="Ig_V-set"/>
</dbReference>
<evidence type="ECO:0000256" key="5">
    <source>
        <dbReference type="ARBA" id="ARBA00022989"/>
    </source>
</evidence>
<dbReference type="SUPFAM" id="SSF48726">
    <property type="entry name" value="Immunoglobulin"/>
    <property type="match status" value="2"/>
</dbReference>
<evidence type="ECO:0000256" key="10">
    <source>
        <dbReference type="ARBA" id="ARBA00023319"/>
    </source>
</evidence>
<dbReference type="PROSITE" id="PS50835">
    <property type="entry name" value="IG_LIKE"/>
    <property type="match status" value="2"/>
</dbReference>
<dbReference type="SMART" id="SM00406">
    <property type="entry name" value="IGv"/>
    <property type="match status" value="2"/>
</dbReference>
<keyword evidence="10" id="KW-0393">Immunoglobulin domain</keyword>
<dbReference type="AlphaFoldDB" id="A0A3P9BS19"/>
<comment type="subcellular location">
    <subcellularLocation>
        <location evidence="1">Cell membrane</location>
        <topology evidence="1">Single-pass type I membrane protein</topology>
    </subcellularLocation>
</comment>
<keyword evidence="3" id="KW-0812">Transmembrane</keyword>
<dbReference type="InterPro" id="IPR007110">
    <property type="entry name" value="Ig-like_dom"/>
</dbReference>
<proteinExistence type="predicted"/>
<evidence type="ECO:0000256" key="6">
    <source>
        <dbReference type="ARBA" id="ARBA00023136"/>
    </source>
</evidence>
<dbReference type="PANTHER" id="PTHR25466">
    <property type="entry name" value="T-LYMPHOCYTE ACTIVATION ANTIGEN"/>
    <property type="match status" value="1"/>
</dbReference>
<dbReference type="GO" id="GO:0042130">
    <property type="term" value="P:negative regulation of T cell proliferation"/>
    <property type="evidence" value="ECO:0007669"/>
    <property type="project" value="TreeGrafter"/>
</dbReference>
<evidence type="ECO:0000313" key="12">
    <source>
        <dbReference type="Ensembl" id="ENSMZEP00005012704.1"/>
    </source>
</evidence>
<evidence type="ECO:0000256" key="8">
    <source>
        <dbReference type="ARBA" id="ARBA00023170"/>
    </source>
</evidence>